<dbReference type="EC" id="1.1.1.-" evidence="4"/>
<evidence type="ECO:0000313" key="5">
    <source>
        <dbReference type="Proteomes" id="UP001596074"/>
    </source>
</evidence>
<accession>A0ABW1AD94</accession>
<evidence type="ECO:0000313" key="4">
    <source>
        <dbReference type="EMBL" id="MFC5752225.1"/>
    </source>
</evidence>
<dbReference type="NCBIfam" id="NF005559">
    <property type="entry name" value="PRK07231.1"/>
    <property type="match status" value="1"/>
</dbReference>
<comment type="similarity">
    <text evidence="1">Belongs to the short-chain dehydrogenases/reductases (SDR) family.</text>
</comment>
<dbReference type="SUPFAM" id="SSF51735">
    <property type="entry name" value="NAD(P)-binding Rossmann-fold domains"/>
    <property type="match status" value="1"/>
</dbReference>
<gene>
    <name evidence="4" type="ORF">ACFPZN_42000</name>
</gene>
<proteinExistence type="inferred from homology"/>
<dbReference type="PANTHER" id="PTHR24321">
    <property type="entry name" value="DEHYDROGENASES, SHORT CHAIN"/>
    <property type="match status" value="1"/>
</dbReference>
<protein>
    <submittedName>
        <fullName evidence="4">SDR family NAD(P)-dependent oxidoreductase</fullName>
        <ecNumber evidence="4">1.1.1.-</ecNumber>
    </submittedName>
</protein>
<keyword evidence="2 4" id="KW-0560">Oxidoreductase</keyword>
<feature type="region of interest" description="Disordered" evidence="3">
    <location>
        <begin position="267"/>
        <end position="286"/>
    </location>
</feature>
<dbReference type="Gene3D" id="3.40.50.720">
    <property type="entry name" value="NAD(P)-binding Rossmann-like Domain"/>
    <property type="match status" value="1"/>
</dbReference>
<name>A0ABW1AD94_9ACTN</name>
<dbReference type="CDD" id="cd05233">
    <property type="entry name" value="SDR_c"/>
    <property type="match status" value="1"/>
</dbReference>
<keyword evidence="5" id="KW-1185">Reference proteome</keyword>
<dbReference type="Pfam" id="PF13561">
    <property type="entry name" value="adh_short_C2"/>
    <property type="match status" value="1"/>
</dbReference>
<dbReference type="InterPro" id="IPR002347">
    <property type="entry name" value="SDR_fam"/>
</dbReference>
<dbReference type="PRINTS" id="PR00081">
    <property type="entry name" value="GDHRDH"/>
</dbReference>
<dbReference type="PANTHER" id="PTHR24321:SF8">
    <property type="entry name" value="ESTRADIOL 17-BETA-DEHYDROGENASE 8-RELATED"/>
    <property type="match status" value="1"/>
</dbReference>
<dbReference type="PRINTS" id="PR00080">
    <property type="entry name" value="SDRFAMILY"/>
</dbReference>
<dbReference type="GO" id="GO:0016491">
    <property type="term" value="F:oxidoreductase activity"/>
    <property type="evidence" value="ECO:0007669"/>
    <property type="project" value="UniProtKB-KW"/>
</dbReference>
<evidence type="ECO:0000256" key="1">
    <source>
        <dbReference type="ARBA" id="ARBA00006484"/>
    </source>
</evidence>
<dbReference type="RefSeq" id="WP_378288187.1">
    <property type="nucleotide sequence ID" value="NZ_JBHSON010000083.1"/>
</dbReference>
<reference evidence="5" key="1">
    <citation type="journal article" date="2019" name="Int. J. Syst. Evol. Microbiol.">
        <title>The Global Catalogue of Microorganisms (GCM) 10K type strain sequencing project: providing services to taxonomists for standard genome sequencing and annotation.</title>
        <authorList>
            <consortium name="The Broad Institute Genomics Platform"/>
            <consortium name="The Broad Institute Genome Sequencing Center for Infectious Disease"/>
            <person name="Wu L."/>
            <person name="Ma J."/>
        </authorList>
    </citation>
    <scope>NUCLEOTIDE SEQUENCE [LARGE SCALE GENOMIC DNA]</scope>
    <source>
        <strain evidence="5">KCTC 42087</strain>
    </source>
</reference>
<dbReference type="Proteomes" id="UP001596074">
    <property type="component" value="Unassembled WGS sequence"/>
</dbReference>
<evidence type="ECO:0000256" key="2">
    <source>
        <dbReference type="ARBA" id="ARBA00023002"/>
    </source>
</evidence>
<organism evidence="4 5">
    <name type="scientific">Actinomadura rugatobispora</name>
    <dbReference type="NCBI Taxonomy" id="1994"/>
    <lineage>
        <taxon>Bacteria</taxon>
        <taxon>Bacillati</taxon>
        <taxon>Actinomycetota</taxon>
        <taxon>Actinomycetes</taxon>
        <taxon>Streptosporangiales</taxon>
        <taxon>Thermomonosporaceae</taxon>
        <taxon>Actinomadura</taxon>
    </lineage>
</organism>
<sequence length="286" mass="29380">MAGELDGRVAVVTGGASGIGRATVLRFLDAGARVVFGDLNERNAERLLDEVDDRSRLRFVRADVCEESEVAALVAAAADGFGRLDVMFNNAGVGGAFGPLTEIDAADWDRTFAVIGRGAFLGTKHAARAMIAGGGGGSIVNNASVAGLVGGGGPLAYSAAKAAVVSFTANAAVELAGHGIRVNAVCPGLVDTPLVMGKDEDSILERMATFQPWPRLGRPEDIAGLVLFLAGPDSAFVTGEAIRADGGMVAWGPRMTGTVDPRGLTRRYAGFADGSTGRPPTRRPLT</sequence>
<evidence type="ECO:0000256" key="3">
    <source>
        <dbReference type="SAM" id="MobiDB-lite"/>
    </source>
</evidence>
<dbReference type="InterPro" id="IPR036291">
    <property type="entry name" value="NAD(P)-bd_dom_sf"/>
</dbReference>
<comment type="caution">
    <text evidence="4">The sequence shown here is derived from an EMBL/GenBank/DDBJ whole genome shotgun (WGS) entry which is preliminary data.</text>
</comment>
<dbReference type="EMBL" id="JBHSON010000083">
    <property type="protein sequence ID" value="MFC5752225.1"/>
    <property type="molecule type" value="Genomic_DNA"/>
</dbReference>